<organism evidence="1">
    <name type="scientific">Kribbella sp. HUAS MG21</name>
    <dbReference type="NCBI Taxonomy" id="3160966"/>
    <lineage>
        <taxon>Bacteria</taxon>
        <taxon>Bacillati</taxon>
        <taxon>Actinomycetota</taxon>
        <taxon>Actinomycetes</taxon>
        <taxon>Propionibacteriales</taxon>
        <taxon>Kribbellaceae</taxon>
        <taxon>Kribbella</taxon>
    </lineage>
</organism>
<evidence type="ECO:0000313" key="1">
    <source>
        <dbReference type="EMBL" id="XBV27326.1"/>
    </source>
</evidence>
<dbReference type="RefSeq" id="WP_350280112.1">
    <property type="nucleotide sequence ID" value="NZ_CP158165.1"/>
</dbReference>
<proteinExistence type="predicted"/>
<reference evidence="1" key="1">
    <citation type="submission" date="2024-06" db="EMBL/GenBank/DDBJ databases">
        <title>Kribbella sp. strain HUAS MG21 genome sequences.</title>
        <authorList>
            <person name="Mo P."/>
        </authorList>
    </citation>
    <scope>NUCLEOTIDE SEQUENCE</scope>
    <source>
        <strain evidence="1">HUAS MG21</strain>
    </source>
</reference>
<accession>A0AAU7TK79</accession>
<dbReference type="EMBL" id="CP158165">
    <property type="protein sequence ID" value="XBV27326.1"/>
    <property type="molecule type" value="Genomic_DNA"/>
</dbReference>
<name>A0AAU7TK79_9ACTN</name>
<sequence length="67" mass="6963">MTAREWLWPVNAAATVVTGAAAIAQPVTMLSAPCDMPCDPHGYVAIAVPEPETGLTSSHVEVLASMK</sequence>
<protein>
    <recommendedName>
        <fullName evidence="2">Secreted protein</fullName>
    </recommendedName>
</protein>
<dbReference type="AlphaFoldDB" id="A0AAU7TK79"/>
<gene>
    <name evidence="1" type="ORF">ABN611_13050</name>
</gene>
<evidence type="ECO:0008006" key="2">
    <source>
        <dbReference type="Google" id="ProtNLM"/>
    </source>
</evidence>